<comment type="caution">
    <text evidence="1">The sequence shown here is derived from an EMBL/GenBank/DDBJ whole genome shotgun (WGS) entry which is preliminary data.</text>
</comment>
<gene>
    <name evidence="1" type="ORF">IB285_10065</name>
</gene>
<proteinExistence type="predicted"/>
<dbReference type="EMBL" id="JACXLC010000001">
    <property type="protein sequence ID" value="MBD2842602.1"/>
    <property type="molecule type" value="Genomic_DNA"/>
</dbReference>
<organism evidence="1 2">
    <name type="scientific">Erythrobacter rubeus</name>
    <dbReference type="NCBI Taxonomy" id="2760803"/>
    <lineage>
        <taxon>Bacteria</taxon>
        <taxon>Pseudomonadati</taxon>
        <taxon>Pseudomonadota</taxon>
        <taxon>Alphaproteobacteria</taxon>
        <taxon>Sphingomonadales</taxon>
        <taxon>Erythrobacteraceae</taxon>
        <taxon>Erythrobacter/Porphyrobacter group</taxon>
        <taxon>Erythrobacter</taxon>
    </lineage>
</organism>
<protein>
    <submittedName>
        <fullName evidence="1">Uncharacterized protein</fullName>
    </submittedName>
</protein>
<dbReference type="Proteomes" id="UP000635384">
    <property type="component" value="Unassembled WGS sequence"/>
</dbReference>
<evidence type="ECO:0000313" key="2">
    <source>
        <dbReference type="Proteomes" id="UP000635384"/>
    </source>
</evidence>
<evidence type="ECO:0000313" key="1">
    <source>
        <dbReference type="EMBL" id="MBD2842602.1"/>
    </source>
</evidence>
<keyword evidence="2" id="KW-1185">Reference proteome</keyword>
<name>A0ABR8KT51_9SPHN</name>
<sequence>MNPIMKPGQAKTGQSAAHDDVLEAYARFVQNHSGLYDLQNPDFPSQLATARARFGRGRTGARQVWIRKSASGLLGGAI</sequence>
<reference evidence="1 2" key="1">
    <citation type="submission" date="2020-09" db="EMBL/GenBank/DDBJ databases">
        <authorList>
            <person name="Yoon J.-W."/>
        </authorList>
    </citation>
    <scope>NUCLEOTIDE SEQUENCE [LARGE SCALE GENOMIC DNA]</scope>
    <source>
        <strain evidence="1 2">KMU-140</strain>
    </source>
</reference>
<dbReference type="RefSeq" id="WP_190788048.1">
    <property type="nucleotide sequence ID" value="NZ_JACXLC010000001.1"/>
</dbReference>
<accession>A0ABR8KT51</accession>